<reference evidence="1 2" key="1">
    <citation type="submission" date="2015-02" db="EMBL/GenBank/DDBJ databases">
        <title>Nostoc linckia genome annotation.</title>
        <authorList>
            <person name="Zhou Z."/>
        </authorList>
    </citation>
    <scope>NUCLEOTIDE SEQUENCE [LARGE SCALE GENOMIC DNA]</scope>
    <source>
        <strain evidence="2">z8</strain>
    </source>
</reference>
<name>A0A9Q6ENK6_NOSLI</name>
<protein>
    <recommendedName>
        <fullName evidence="3">Spy/CpxP family protein refolding chaperone</fullName>
    </recommendedName>
</protein>
<dbReference type="AlphaFoldDB" id="A0A9Q6ENK6"/>
<dbReference type="Proteomes" id="UP000222310">
    <property type="component" value="Unassembled WGS sequence"/>
</dbReference>
<dbReference type="RefSeq" id="WP_099069678.1">
    <property type="nucleotide sequence ID" value="NZ_LAHD01000001.1"/>
</dbReference>
<accession>A0A9Q6ENK6</accession>
<proteinExistence type="predicted"/>
<dbReference type="GeneID" id="57092892"/>
<organism evidence="1 2">
    <name type="scientific">Nostoc linckia z8</name>
    <dbReference type="NCBI Taxonomy" id="1628746"/>
    <lineage>
        <taxon>Bacteria</taxon>
        <taxon>Bacillati</taxon>
        <taxon>Cyanobacteriota</taxon>
        <taxon>Cyanophyceae</taxon>
        <taxon>Nostocales</taxon>
        <taxon>Nostocaceae</taxon>
        <taxon>Nostoc</taxon>
    </lineage>
</organism>
<evidence type="ECO:0008006" key="3">
    <source>
        <dbReference type="Google" id="ProtNLM"/>
    </source>
</evidence>
<comment type="caution">
    <text evidence="1">The sequence shown here is derived from an EMBL/GenBank/DDBJ whole genome shotgun (WGS) entry which is preliminary data.</text>
</comment>
<gene>
    <name evidence="1" type="ORF">VF08_00625</name>
</gene>
<dbReference type="EMBL" id="LAHD01000001">
    <property type="protein sequence ID" value="PHK07502.1"/>
    <property type="molecule type" value="Genomic_DNA"/>
</dbReference>
<evidence type="ECO:0000313" key="1">
    <source>
        <dbReference type="EMBL" id="PHK07502.1"/>
    </source>
</evidence>
<evidence type="ECO:0000313" key="2">
    <source>
        <dbReference type="Proteomes" id="UP000222310"/>
    </source>
</evidence>
<sequence>MAIYLIKRLFVLFNILAFIFFIPGIALAANVQLNNTSSILVAKTTKAVSDSTLISDINLTPQQRQQLQGIRQRRNKEIQAVLNSSQRAQFARNLRAGNNINQALKTLKLQPEQQELVDAILKFTNLKMKATLSRYSLKVNQK</sequence>